<accession>N1QYY0</accession>
<dbReference type="EnsemblPlants" id="EMT14171">
    <property type="protein sequence ID" value="EMT14171"/>
    <property type="gene ID" value="F775_27038"/>
</dbReference>
<feature type="compositionally biased region" description="Polar residues" evidence="1">
    <location>
        <begin position="37"/>
        <end position="48"/>
    </location>
</feature>
<sequence length="82" mass="9300">MGPRQARVKRTTNVRSRRDFVKLPTVERSSGYRAMNSGPNSASRSEMTGEQDYAVGENDDDFVTMFRARTGYRIVEPAHMVT</sequence>
<proteinExistence type="predicted"/>
<evidence type="ECO:0000256" key="1">
    <source>
        <dbReference type="SAM" id="MobiDB-lite"/>
    </source>
</evidence>
<dbReference type="AlphaFoldDB" id="N1QYY0"/>
<name>N1QYY0_AEGTA</name>
<evidence type="ECO:0000313" key="2">
    <source>
        <dbReference type="EnsemblPlants" id="EMT14171"/>
    </source>
</evidence>
<dbReference type="ExpressionAtlas" id="N1QYY0">
    <property type="expression patterns" value="baseline"/>
</dbReference>
<protein>
    <submittedName>
        <fullName evidence="2">Uncharacterized protein</fullName>
    </submittedName>
</protein>
<organism evidence="2">
    <name type="scientific">Aegilops tauschii</name>
    <name type="common">Tausch's goatgrass</name>
    <name type="synonym">Aegilops squarrosa</name>
    <dbReference type="NCBI Taxonomy" id="37682"/>
    <lineage>
        <taxon>Eukaryota</taxon>
        <taxon>Viridiplantae</taxon>
        <taxon>Streptophyta</taxon>
        <taxon>Embryophyta</taxon>
        <taxon>Tracheophyta</taxon>
        <taxon>Spermatophyta</taxon>
        <taxon>Magnoliopsida</taxon>
        <taxon>Liliopsida</taxon>
        <taxon>Poales</taxon>
        <taxon>Poaceae</taxon>
        <taxon>BOP clade</taxon>
        <taxon>Pooideae</taxon>
        <taxon>Triticodae</taxon>
        <taxon>Triticeae</taxon>
        <taxon>Triticinae</taxon>
        <taxon>Aegilops</taxon>
    </lineage>
</organism>
<reference evidence="2" key="1">
    <citation type="submission" date="2015-06" db="UniProtKB">
        <authorList>
            <consortium name="EnsemblPlants"/>
        </authorList>
    </citation>
    <scope>IDENTIFICATION</scope>
</reference>
<feature type="region of interest" description="Disordered" evidence="1">
    <location>
        <begin position="30"/>
        <end position="51"/>
    </location>
</feature>